<evidence type="ECO:0000313" key="2">
    <source>
        <dbReference type="EMBL" id="RDF07522.1"/>
    </source>
</evidence>
<dbReference type="GO" id="GO:0003677">
    <property type="term" value="F:DNA binding"/>
    <property type="evidence" value="ECO:0007669"/>
    <property type="project" value="InterPro"/>
</dbReference>
<reference evidence="2 3" key="1">
    <citation type="submission" date="2018-05" db="EMBL/GenBank/DDBJ databases">
        <title>Draft Genome Sequences for a Diverse set of 7 Haemophilus Species.</title>
        <authorList>
            <person name="Nichols M."/>
            <person name="Topaz N."/>
            <person name="Wang X."/>
            <person name="Wang X."/>
            <person name="Boxrud D."/>
        </authorList>
    </citation>
    <scope>NUCLEOTIDE SEQUENCE [LARGE SCALE GENOMIC DNA]</scope>
    <source>
        <strain evidence="2 3">C2014016342</strain>
    </source>
</reference>
<dbReference type="AlphaFoldDB" id="A0A369ZJN3"/>
<evidence type="ECO:0000313" key="3">
    <source>
        <dbReference type="Proteomes" id="UP000253945"/>
    </source>
</evidence>
<feature type="coiled-coil region" evidence="1">
    <location>
        <begin position="233"/>
        <end position="318"/>
    </location>
</feature>
<dbReference type="GO" id="GO:0006310">
    <property type="term" value="P:DNA recombination"/>
    <property type="evidence" value="ECO:0007669"/>
    <property type="project" value="InterPro"/>
</dbReference>
<dbReference type="CDD" id="cd17242">
    <property type="entry name" value="MobM_relaxase"/>
    <property type="match status" value="1"/>
</dbReference>
<proteinExistence type="predicted"/>
<dbReference type="Pfam" id="PF01076">
    <property type="entry name" value="Mob_Pre"/>
    <property type="match status" value="1"/>
</dbReference>
<dbReference type="Proteomes" id="UP000253945">
    <property type="component" value="Unassembled WGS sequence"/>
</dbReference>
<comment type="caution">
    <text evidence="2">The sequence shown here is derived from an EMBL/GenBank/DDBJ whole genome shotgun (WGS) entry which is preliminary data.</text>
</comment>
<dbReference type="RefSeq" id="WP_111354685.1">
    <property type="nucleotide sequence ID" value="NZ_QEQF01000018.1"/>
</dbReference>
<dbReference type="EMBL" id="QEQF01000018">
    <property type="protein sequence ID" value="RDF07522.1"/>
    <property type="molecule type" value="Genomic_DNA"/>
</dbReference>
<keyword evidence="3" id="KW-1185">Reference proteome</keyword>
<gene>
    <name evidence="2" type="ORF">DPV92_09705</name>
</gene>
<evidence type="ECO:0000256" key="1">
    <source>
        <dbReference type="SAM" id="Coils"/>
    </source>
</evidence>
<dbReference type="InterPro" id="IPR001668">
    <property type="entry name" value="Mob_Pre"/>
</dbReference>
<dbReference type="Gene3D" id="3.30.930.30">
    <property type="match status" value="1"/>
</dbReference>
<dbReference type="NCBIfam" id="NF041497">
    <property type="entry name" value="MobV"/>
    <property type="match status" value="1"/>
</dbReference>
<name>A0A369ZJN3_9PAST</name>
<keyword evidence="1" id="KW-0175">Coiled coil</keyword>
<protein>
    <submittedName>
        <fullName evidence="2">Recombinase</fullName>
    </submittedName>
</protein>
<organism evidence="2 3">
    <name type="scientific">Haemophilus paraphrohaemolyticus</name>
    <dbReference type="NCBI Taxonomy" id="736"/>
    <lineage>
        <taxon>Bacteria</taxon>
        <taxon>Pseudomonadati</taxon>
        <taxon>Pseudomonadota</taxon>
        <taxon>Gammaproteobacteria</taxon>
        <taxon>Pasteurellales</taxon>
        <taxon>Pasteurellaceae</taxon>
        <taxon>Haemophilus</taxon>
    </lineage>
</organism>
<accession>A0A369ZJN3</accession>
<sequence length="331" mass="38419">MKYAILRTKKLKEWGNICASLEHNFRERMTPNADENRTGLNIHIGGNSTAEVRAEIEKGLPEKYRADCVKCVEYLITASPEWFELADEREIKQYFDSSIEWLKERHGEDNIKCISIHNDEKTPHLVAYVVPLDERGKLNCKKFLGGKKLMSEMQDDFAQRVGRNVLLQRGIKGSKAKHQRVQRFYGELKNNDTPQLTYEDLRPQLLKKGLFQDTYEDDSVVIARVNKRVSEILEHKQAQIHVMSKEIQELKEDVSKAKRDGNLKNFDLERQNQALKRELTETLDNHRINTKGLSTAQLDALNAKIREFRAENEKERIEAQKRSMGRGGLKI</sequence>